<feature type="domain" description="Exonuclease" evidence="11">
    <location>
        <begin position="113"/>
        <end position="275"/>
    </location>
</feature>
<dbReference type="CDD" id="cd06144">
    <property type="entry name" value="REX4_like"/>
    <property type="match status" value="1"/>
</dbReference>
<dbReference type="InterPro" id="IPR037431">
    <property type="entry name" value="REX4_DEDDh_dom"/>
</dbReference>
<dbReference type="FunFam" id="3.30.420.10:FF:000007">
    <property type="entry name" value="Interferon-stimulated exonuclease gene 20"/>
    <property type="match status" value="1"/>
</dbReference>
<dbReference type="SMART" id="SM00479">
    <property type="entry name" value="EXOIII"/>
    <property type="match status" value="1"/>
</dbReference>
<evidence type="ECO:0000313" key="12">
    <source>
        <dbReference type="EMBL" id="CAB4254394.1"/>
    </source>
</evidence>
<dbReference type="InterPro" id="IPR013520">
    <property type="entry name" value="Ribonucl_H"/>
</dbReference>
<proteinExistence type="inferred from homology"/>
<evidence type="ECO:0000256" key="8">
    <source>
        <dbReference type="ARBA" id="ARBA00023242"/>
    </source>
</evidence>
<feature type="compositionally biased region" description="Basic and acidic residues" evidence="10">
    <location>
        <begin position="37"/>
        <end position="49"/>
    </location>
</feature>
<dbReference type="GO" id="GO:0006364">
    <property type="term" value="P:rRNA processing"/>
    <property type="evidence" value="ECO:0007669"/>
    <property type="project" value="UniProtKB-KW"/>
</dbReference>
<comment type="similarity">
    <text evidence="2">Belongs to the REXO4 family.</text>
</comment>
<dbReference type="PANTHER" id="PTHR12801:SF45">
    <property type="entry name" value="RNA EXONUCLEASE 4"/>
    <property type="match status" value="1"/>
</dbReference>
<evidence type="ECO:0000256" key="4">
    <source>
        <dbReference type="ARBA" id="ARBA00022552"/>
    </source>
</evidence>
<gene>
    <name evidence="12" type="ORF">KABA2_04S05280</name>
</gene>
<evidence type="ECO:0000256" key="10">
    <source>
        <dbReference type="SAM" id="MobiDB-lite"/>
    </source>
</evidence>
<evidence type="ECO:0000256" key="7">
    <source>
        <dbReference type="ARBA" id="ARBA00022839"/>
    </source>
</evidence>
<dbReference type="RefSeq" id="XP_041406238.1">
    <property type="nucleotide sequence ID" value="XM_041550304.1"/>
</dbReference>
<evidence type="ECO:0000256" key="3">
    <source>
        <dbReference type="ARBA" id="ARBA00016937"/>
    </source>
</evidence>
<keyword evidence="13" id="KW-1185">Reference proteome</keyword>
<dbReference type="PANTHER" id="PTHR12801">
    <property type="entry name" value="RNA EXONUCLEASE REXO1 / RECO3 FAMILY MEMBER-RELATED"/>
    <property type="match status" value="1"/>
</dbReference>
<keyword evidence="8" id="KW-0539">Nucleus</keyword>
<evidence type="ECO:0000313" key="13">
    <source>
        <dbReference type="Proteomes" id="UP000644660"/>
    </source>
</evidence>
<dbReference type="OrthoDB" id="8191639at2759"/>
<name>A0A8H2ZGA6_9SACH</name>
<keyword evidence="7 12" id="KW-0269">Exonuclease</keyword>
<feature type="region of interest" description="Disordered" evidence="10">
    <location>
        <begin position="1"/>
        <end position="54"/>
    </location>
</feature>
<dbReference type="GeneID" id="64857387"/>
<dbReference type="InterPro" id="IPR036397">
    <property type="entry name" value="RNaseH_sf"/>
</dbReference>
<protein>
    <recommendedName>
        <fullName evidence="3">RNA exonuclease 4</fullName>
    </recommendedName>
</protein>
<keyword evidence="6" id="KW-0378">Hydrolase</keyword>
<comment type="subcellular location">
    <subcellularLocation>
        <location evidence="1">Nucleus</location>
    </subcellularLocation>
</comment>
<accession>A0A8H2ZGA6</accession>
<dbReference type="InterPro" id="IPR012337">
    <property type="entry name" value="RNaseH-like_sf"/>
</dbReference>
<organism evidence="12 13">
    <name type="scientific">Maudiozyma barnettii</name>
    <dbReference type="NCBI Taxonomy" id="61262"/>
    <lineage>
        <taxon>Eukaryota</taxon>
        <taxon>Fungi</taxon>
        <taxon>Dikarya</taxon>
        <taxon>Ascomycota</taxon>
        <taxon>Saccharomycotina</taxon>
        <taxon>Saccharomycetes</taxon>
        <taxon>Saccharomycetales</taxon>
        <taxon>Saccharomycetaceae</taxon>
        <taxon>Maudiozyma</taxon>
    </lineage>
</organism>
<comment type="caution">
    <text evidence="12">The sequence shown here is derived from an EMBL/GenBank/DDBJ whole genome shotgun (WGS) entry which is preliminary data.</text>
</comment>
<evidence type="ECO:0000259" key="11">
    <source>
        <dbReference type="SMART" id="SM00479"/>
    </source>
</evidence>
<evidence type="ECO:0000256" key="2">
    <source>
        <dbReference type="ARBA" id="ARBA00010489"/>
    </source>
</evidence>
<comment type="function">
    <text evidence="9">Exoribonuclease involved in ribosome biosynthesis. Involved in the processing of ITS1, the internal transcribed spacer localized between the 18S and 5.8S rRNAs.</text>
</comment>
<dbReference type="GO" id="GO:0005634">
    <property type="term" value="C:nucleus"/>
    <property type="evidence" value="ECO:0007669"/>
    <property type="project" value="UniProtKB-SubCell"/>
</dbReference>
<evidence type="ECO:0000256" key="1">
    <source>
        <dbReference type="ARBA" id="ARBA00004123"/>
    </source>
</evidence>
<dbReference type="InterPro" id="IPR047021">
    <property type="entry name" value="REXO1/3/4-like"/>
</dbReference>
<evidence type="ECO:0000256" key="6">
    <source>
        <dbReference type="ARBA" id="ARBA00022801"/>
    </source>
</evidence>
<dbReference type="GO" id="GO:0008408">
    <property type="term" value="F:3'-5' exonuclease activity"/>
    <property type="evidence" value="ECO:0007669"/>
    <property type="project" value="InterPro"/>
</dbReference>
<evidence type="ECO:0000256" key="9">
    <source>
        <dbReference type="ARBA" id="ARBA00025599"/>
    </source>
</evidence>
<dbReference type="AlphaFoldDB" id="A0A8H2ZGA6"/>
<reference evidence="12 13" key="1">
    <citation type="submission" date="2020-05" db="EMBL/GenBank/DDBJ databases">
        <authorList>
            <person name="Casaregola S."/>
            <person name="Devillers H."/>
            <person name="Grondin C."/>
        </authorList>
    </citation>
    <scope>NUCLEOTIDE SEQUENCE [LARGE SCALE GENOMIC DNA]</scope>
    <source>
        <strain evidence="12 13">CLIB 1767</strain>
    </source>
</reference>
<dbReference type="GO" id="GO:0000027">
    <property type="term" value="P:ribosomal large subunit assembly"/>
    <property type="evidence" value="ECO:0007669"/>
    <property type="project" value="TreeGrafter"/>
</dbReference>
<dbReference type="Pfam" id="PF00929">
    <property type="entry name" value="RNase_T"/>
    <property type="match status" value="1"/>
</dbReference>
<keyword evidence="5" id="KW-0540">Nuclease</keyword>
<feature type="region of interest" description="Disordered" evidence="10">
    <location>
        <begin position="82"/>
        <end position="104"/>
    </location>
</feature>
<dbReference type="Proteomes" id="UP000644660">
    <property type="component" value="Unassembled WGS sequence"/>
</dbReference>
<dbReference type="Gene3D" id="3.30.420.10">
    <property type="entry name" value="Ribonuclease H-like superfamily/Ribonuclease H"/>
    <property type="match status" value="1"/>
</dbReference>
<dbReference type="GO" id="GO:0003676">
    <property type="term" value="F:nucleic acid binding"/>
    <property type="evidence" value="ECO:0007669"/>
    <property type="project" value="InterPro"/>
</dbReference>
<keyword evidence="4" id="KW-0698">rRNA processing</keyword>
<dbReference type="EMBL" id="CAEFZW010000004">
    <property type="protein sequence ID" value="CAB4254394.1"/>
    <property type="molecule type" value="Genomic_DNA"/>
</dbReference>
<sequence>MALSSNWLKLQEENNKSKSKKQFKNTTSKKVTKPQKKNHDSYKRDERIAKKPNKIMSMVYSMNDAIAQHKENKRDGKAFEFKSESNKDEGSSESAPANFDGLPQDKKSKEIGKFVAMDCEFVGIGPDGKDSALARISVTNFFGHVIIDEFVKPREVVTDWRTWVSGVKPQHMKNAISFKEAQKKCAEILDGRILVGHAIKHDLEALLLSHPRSMIRDTAKHLPFRKAYAMGKSPSLKKLSKEILKIDIQDGQHSSVEDARITMMIYKSDKKEFERLHRTTFNNESK</sequence>
<evidence type="ECO:0000256" key="5">
    <source>
        <dbReference type="ARBA" id="ARBA00022722"/>
    </source>
</evidence>
<dbReference type="SUPFAM" id="SSF53098">
    <property type="entry name" value="Ribonuclease H-like"/>
    <property type="match status" value="1"/>
</dbReference>